<proteinExistence type="predicted"/>
<dbReference type="Proteomes" id="UP000019666">
    <property type="component" value="Unassembled WGS sequence"/>
</dbReference>
<dbReference type="EMBL" id="AOSK01000091">
    <property type="protein sequence ID" value="EYD75149.1"/>
    <property type="molecule type" value="Genomic_DNA"/>
</dbReference>
<protein>
    <submittedName>
        <fullName evidence="1">Uncharacterized protein</fullName>
    </submittedName>
</protein>
<accession>A0A017HN00</accession>
<reference evidence="1 2" key="1">
    <citation type="submission" date="2013-02" db="EMBL/GenBank/DDBJ databases">
        <authorList>
            <person name="Fiebig A."/>
            <person name="Goeker M."/>
            <person name="Klenk H.-P.P."/>
        </authorList>
    </citation>
    <scope>NUCLEOTIDE SEQUENCE [LARGE SCALE GENOMIC DNA]</scope>
    <source>
        <strain evidence="1 2">DSM 19309</strain>
    </source>
</reference>
<name>A0A017HN00_9RHOB</name>
<dbReference type="AlphaFoldDB" id="A0A017HN00"/>
<dbReference type="SUPFAM" id="SSF53850">
    <property type="entry name" value="Periplasmic binding protein-like II"/>
    <property type="match status" value="1"/>
</dbReference>
<dbReference type="Gene3D" id="3.40.190.10">
    <property type="entry name" value="Periplasmic binding protein-like II"/>
    <property type="match status" value="1"/>
</dbReference>
<evidence type="ECO:0000313" key="2">
    <source>
        <dbReference type="Proteomes" id="UP000019666"/>
    </source>
</evidence>
<dbReference type="HOGENOM" id="CLU_2540513_0_0_5"/>
<organism evidence="1 2">
    <name type="scientific">Rubellimicrobium mesophilum DSM 19309</name>
    <dbReference type="NCBI Taxonomy" id="442562"/>
    <lineage>
        <taxon>Bacteria</taxon>
        <taxon>Pseudomonadati</taxon>
        <taxon>Pseudomonadota</taxon>
        <taxon>Alphaproteobacteria</taxon>
        <taxon>Rhodobacterales</taxon>
        <taxon>Roseobacteraceae</taxon>
        <taxon>Rubellimicrobium</taxon>
    </lineage>
</organism>
<comment type="caution">
    <text evidence="1">The sequence shown here is derived from an EMBL/GenBank/DDBJ whole genome shotgun (WGS) entry which is preliminary data.</text>
</comment>
<sequence>MGSFSGANADLEVMGRDADAFDKAYLDEVTSGRAVTQPNIWQASEVDRILRGYIDQAWAGTMSAEDALTQADAEIQAILDEQP</sequence>
<gene>
    <name evidence="1" type="ORF">Rumeso_03245</name>
</gene>
<dbReference type="STRING" id="442562.Rumeso_03245"/>
<keyword evidence="2" id="KW-1185">Reference proteome</keyword>
<evidence type="ECO:0000313" key="1">
    <source>
        <dbReference type="EMBL" id="EYD75149.1"/>
    </source>
</evidence>